<feature type="region of interest" description="Disordered" evidence="1">
    <location>
        <begin position="73"/>
        <end position="102"/>
    </location>
</feature>
<evidence type="ECO:0000256" key="1">
    <source>
        <dbReference type="SAM" id="MobiDB-lite"/>
    </source>
</evidence>
<evidence type="ECO:0000313" key="3">
    <source>
        <dbReference type="Proteomes" id="UP000732380"/>
    </source>
</evidence>
<dbReference type="Proteomes" id="UP000732380">
    <property type="component" value="Unassembled WGS sequence"/>
</dbReference>
<organism evidence="2 3">
    <name type="scientific">Claviceps humidiphila</name>
    <dbReference type="NCBI Taxonomy" id="1294629"/>
    <lineage>
        <taxon>Eukaryota</taxon>
        <taxon>Fungi</taxon>
        <taxon>Dikarya</taxon>
        <taxon>Ascomycota</taxon>
        <taxon>Pezizomycotina</taxon>
        <taxon>Sordariomycetes</taxon>
        <taxon>Hypocreomycetidae</taxon>
        <taxon>Hypocreales</taxon>
        <taxon>Clavicipitaceae</taxon>
        <taxon>Claviceps</taxon>
    </lineage>
</organism>
<gene>
    <name evidence="2" type="ORF">E4U13_002922</name>
</gene>
<reference evidence="2 3" key="1">
    <citation type="journal article" date="2020" name="bioRxiv">
        <title>Whole genome comparisons of ergot fungi reveals the divergence and evolution of species within the genus Claviceps are the result of varying mechanisms driving genome evolution and host range expansion.</title>
        <authorList>
            <person name="Wyka S.A."/>
            <person name="Mondo S.J."/>
            <person name="Liu M."/>
            <person name="Dettman J."/>
            <person name="Nalam V."/>
            <person name="Broders K.D."/>
        </authorList>
    </citation>
    <scope>NUCLEOTIDE SEQUENCE [LARGE SCALE GENOMIC DNA]</scope>
    <source>
        <strain evidence="2 3">LM576</strain>
    </source>
</reference>
<dbReference type="EMBL" id="SRQM01000234">
    <property type="protein sequence ID" value="KAG6115223.1"/>
    <property type="molecule type" value="Genomic_DNA"/>
</dbReference>
<protein>
    <submittedName>
        <fullName evidence="2">Uncharacterized protein</fullName>
    </submittedName>
</protein>
<evidence type="ECO:0000313" key="2">
    <source>
        <dbReference type="EMBL" id="KAG6115223.1"/>
    </source>
</evidence>
<dbReference type="AlphaFoldDB" id="A0A9P7Q0F3"/>
<name>A0A9P7Q0F3_9HYPO</name>
<sequence>MCQLDPIDPNDISEPRYSELFKISIMGSSPDSYTTIHPIRKPTILLSRHIINRILSATQYKATTTEMTLPYEAKQHSTCHRESTFSQNIPTRTTRFHEPTEE</sequence>
<comment type="caution">
    <text evidence="2">The sequence shown here is derived from an EMBL/GenBank/DDBJ whole genome shotgun (WGS) entry which is preliminary data.</text>
</comment>
<accession>A0A9P7Q0F3</accession>
<proteinExistence type="predicted"/>
<keyword evidence="3" id="KW-1185">Reference proteome</keyword>
<feature type="compositionally biased region" description="Polar residues" evidence="1">
    <location>
        <begin position="84"/>
        <end position="93"/>
    </location>
</feature>
<feature type="compositionally biased region" description="Basic and acidic residues" evidence="1">
    <location>
        <begin position="73"/>
        <end position="83"/>
    </location>
</feature>